<evidence type="ECO:0000256" key="1">
    <source>
        <dbReference type="SAM" id="MobiDB-lite"/>
    </source>
</evidence>
<dbReference type="RefSeq" id="WP_068522248.1">
    <property type="nucleotide sequence ID" value="NZ_CBDRGN010000007.1"/>
</dbReference>
<dbReference type="PANTHER" id="PTHR43784">
    <property type="entry name" value="GDSL-LIKE LIPASE/ACYLHYDROLASE, PUTATIVE (AFU_ORTHOLOGUE AFUA_2G00820)-RELATED"/>
    <property type="match status" value="1"/>
</dbReference>
<dbReference type="GeneID" id="300997334"/>
<feature type="domain" description="SGNH hydrolase-type esterase" evidence="2">
    <location>
        <begin position="9"/>
        <end position="181"/>
    </location>
</feature>
<evidence type="ECO:0000313" key="4">
    <source>
        <dbReference type="Proteomes" id="UP000182241"/>
    </source>
</evidence>
<dbReference type="AlphaFoldDB" id="A0A1H4Z5D8"/>
<dbReference type="InterPro" id="IPR053140">
    <property type="entry name" value="GDSL_Rv0518-like"/>
</dbReference>
<dbReference type="OrthoDB" id="3465773at2"/>
<reference evidence="4" key="1">
    <citation type="submission" date="2016-10" db="EMBL/GenBank/DDBJ databases">
        <authorList>
            <person name="Varghese N."/>
            <person name="Submissions S."/>
        </authorList>
    </citation>
    <scope>NUCLEOTIDE SEQUENCE [LARGE SCALE GENOMIC DNA]</scope>
    <source>
        <strain evidence="4">DSM 44234</strain>
    </source>
</reference>
<dbReference type="STRING" id="57704.SAMN04489793_4413"/>
<feature type="region of interest" description="Disordered" evidence="1">
    <location>
        <begin position="243"/>
        <end position="268"/>
    </location>
</feature>
<name>A0A1H4Z5D8_TSUTY</name>
<dbReference type="PANTHER" id="PTHR43784:SF2">
    <property type="entry name" value="GDSL-LIKE LIPASE_ACYLHYDROLASE, PUTATIVE (AFU_ORTHOLOGUE AFUA_2G00820)-RELATED"/>
    <property type="match status" value="1"/>
</dbReference>
<protein>
    <submittedName>
        <fullName evidence="3">Lysophospholipase L1</fullName>
    </submittedName>
</protein>
<proteinExistence type="predicted"/>
<gene>
    <name evidence="3" type="ORF">SAMN04489793_4413</name>
</gene>
<evidence type="ECO:0000313" key="3">
    <source>
        <dbReference type="EMBL" id="SED24581.1"/>
    </source>
</evidence>
<dbReference type="SUPFAM" id="SSF52266">
    <property type="entry name" value="SGNH hydrolase"/>
    <property type="match status" value="1"/>
</dbReference>
<dbReference type="EMBL" id="FNSA01000003">
    <property type="protein sequence ID" value="SED24581.1"/>
    <property type="molecule type" value="Genomic_DNA"/>
</dbReference>
<evidence type="ECO:0000259" key="2">
    <source>
        <dbReference type="Pfam" id="PF13472"/>
    </source>
</evidence>
<dbReference type="Proteomes" id="UP000182241">
    <property type="component" value="Unassembled WGS sequence"/>
</dbReference>
<dbReference type="Pfam" id="PF13472">
    <property type="entry name" value="Lipase_GDSL_2"/>
    <property type="match status" value="1"/>
</dbReference>
<dbReference type="CDD" id="cd01832">
    <property type="entry name" value="SGNH_hydrolase_like_1"/>
    <property type="match status" value="1"/>
</dbReference>
<dbReference type="InterPro" id="IPR036514">
    <property type="entry name" value="SGNH_hydro_sf"/>
</dbReference>
<dbReference type="Gene3D" id="3.40.50.1110">
    <property type="entry name" value="SGNH hydrolase"/>
    <property type="match status" value="1"/>
</dbReference>
<keyword evidence="4" id="KW-1185">Reference proteome</keyword>
<dbReference type="InterPro" id="IPR013830">
    <property type="entry name" value="SGNH_hydro"/>
</dbReference>
<accession>A0A1H4Z5D8</accession>
<organism evidence="3 4">
    <name type="scientific">Tsukamurella tyrosinosolvens</name>
    <dbReference type="NCBI Taxonomy" id="57704"/>
    <lineage>
        <taxon>Bacteria</taxon>
        <taxon>Bacillati</taxon>
        <taxon>Actinomycetota</taxon>
        <taxon>Actinomycetes</taxon>
        <taxon>Mycobacteriales</taxon>
        <taxon>Tsukamurellaceae</taxon>
        <taxon>Tsukamurella</taxon>
    </lineage>
</organism>
<sequence length="268" mass="29659">MADFLRYVAIGDSFTEGVGDPDPTGTHEYRGWSDRVAEVLASRSADFGYANLAIRGKKMDQIVAEQLDPCLELAPDLVTVYAGANDLIRPSVDVDAVVAAYDALLSRLADSGATVVVWTAADTHGSGIFGALRGRFAIYNELVREIAAERGLLLLDYWRMKEYRDLRMWEFDRIHMSQPGHLRMAIEVLDVLGVPHALEVPDLGPEPVITPAEDRAIKKRWRREFAYPWISRRVRGISTGDGLPPKYPTLLRPVGVDAGEPEPAGEQS</sequence>